<dbReference type="EMBL" id="AVOT02118980">
    <property type="protein sequence ID" value="MBW0584752.1"/>
    <property type="molecule type" value="Genomic_DNA"/>
</dbReference>
<accession>A0A9Q3Q6H6</accession>
<gene>
    <name evidence="2" type="ORF">O181_124467</name>
</gene>
<keyword evidence="3" id="KW-1185">Reference proteome</keyword>
<sequence>MENKTNPTTPVSDTHSHFDEISGVTDAKSQSEMAKGQWKNLKDINDQKDRDMKDFYMKLFENLITFQQGKWMEEEYILKEKSKHEFNLEKEKFEQQLHIYTEPKEKEKVNNEREYNLEREKFERKLHIDSEEKDRPQCEFELER</sequence>
<reference evidence="2" key="1">
    <citation type="submission" date="2021-03" db="EMBL/GenBank/DDBJ databases">
        <title>Draft genome sequence of rust myrtle Austropuccinia psidii MF-1, a brazilian biotype.</title>
        <authorList>
            <person name="Quecine M.C."/>
            <person name="Pachon D.M.R."/>
            <person name="Bonatelli M.L."/>
            <person name="Correr F.H."/>
            <person name="Franceschini L.M."/>
            <person name="Leite T.F."/>
            <person name="Margarido G.R.A."/>
            <person name="Almeida C.A."/>
            <person name="Ferrarezi J.A."/>
            <person name="Labate C.A."/>
        </authorList>
    </citation>
    <scope>NUCLEOTIDE SEQUENCE</scope>
    <source>
        <strain evidence="2">MF-1</strain>
    </source>
</reference>
<comment type="caution">
    <text evidence="2">The sequence shown here is derived from an EMBL/GenBank/DDBJ whole genome shotgun (WGS) entry which is preliminary data.</text>
</comment>
<protein>
    <submittedName>
        <fullName evidence="2">Uncharacterized protein</fullName>
    </submittedName>
</protein>
<name>A0A9Q3Q6H6_9BASI</name>
<evidence type="ECO:0000256" key="1">
    <source>
        <dbReference type="SAM" id="MobiDB-lite"/>
    </source>
</evidence>
<dbReference type="Proteomes" id="UP000765509">
    <property type="component" value="Unassembled WGS sequence"/>
</dbReference>
<feature type="compositionally biased region" description="Polar residues" evidence="1">
    <location>
        <begin position="1"/>
        <end position="13"/>
    </location>
</feature>
<proteinExistence type="predicted"/>
<organism evidence="2 3">
    <name type="scientific">Austropuccinia psidii MF-1</name>
    <dbReference type="NCBI Taxonomy" id="1389203"/>
    <lineage>
        <taxon>Eukaryota</taxon>
        <taxon>Fungi</taxon>
        <taxon>Dikarya</taxon>
        <taxon>Basidiomycota</taxon>
        <taxon>Pucciniomycotina</taxon>
        <taxon>Pucciniomycetes</taxon>
        <taxon>Pucciniales</taxon>
        <taxon>Sphaerophragmiaceae</taxon>
        <taxon>Austropuccinia</taxon>
    </lineage>
</organism>
<evidence type="ECO:0000313" key="2">
    <source>
        <dbReference type="EMBL" id="MBW0584752.1"/>
    </source>
</evidence>
<dbReference type="AlphaFoldDB" id="A0A9Q3Q6H6"/>
<evidence type="ECO:0000313" key="3">
    <source>
        <dbReference type="Proteomes" id="UP000765509"/>
    </source>
</evidence>
<feature type="region of interest" description="Disordered" evidence="1">
    <location>
        <begin position="1"/>
        <end position="44"/>
    </location>
</feature>